<evidence type="ECO:0000256" key="1">
    <source>
        <dbReference type="SAM" id="MobiDB-lite"/>
    </source>
</evidence>
<feature type="compositionally biased region" description="Polar residues" evidence="1">
    <location>
        <begin position="249"/>
        <end position="261"/>
    </location>
</feature>
<dbReference type="Pfam" id="PF10188">
    <property type="entry name" value="Oscp1"/>
    <property type="match status" value="1"/>
</dbReference>
<keyword evidence="3" id="KW-1185">Reference proteome</keyword>
<evidence type="ECO:0000313" key="2">
    <source>
        <dbReference type="Ensembl" id="ENSONIP00000068502.1"/>
    </source>
</evidence>
<dbReference type="GO" id="GO:0005737">
    <property type="term" value="C:cytoplasm"/>
    <property type="evidence" value="ECO:0007669"/>
    <property type="project" value="TreeGrafter"/>
</dbReference>
<dbReference type="AlphaFoldDB" id="A0A669EBT4"/>
<proteinExistence type="predicted"/>
<dbReference type="Ensembl" id="ENSONIT00000088873.1">
    <property type="protein sequence ID" value="ENSONIP00000068502.1"/>
    <property type="gene ID" value="ENSONIG00000016265.2"/>
</dbReference>
<sequence>MSSRTLPLLFINLGGEMLYILDQRLRAQNIPADKAKKVMNDIITTMFNKKFLEELFKPQELYSKKALRTVFDRLAHASIMRLNQASMDKLYDLMTMAFKYQVLLCPRPKDILLVSFNHMDAIKDFVKDTPSILSQVDETYRQLIELMFTFSVCLYLLLWQVSIFLKDKVQNSNGRFVLPTSGPVPHGTQVPGLIRIFSCTGEEITRLKFNNGGNYTTALREGSFDIFGDRVTKLGTNMYSVSRPVETHMSGTSKNSAQHTKVSAAPNPLAKEELNLLARLMGGLEVQKPGNTDTDFRINLFATDEEEEEALISRPDELSYGVINIQATKDQQANAELAKIMGEFTESGDQSPSVSNKGDDLLAMMDGL</sequence>
<name>A0A669EBT4_ORENI</name>
<accession>A0A669EBT4</accession>
<dbReference type="PANTHER" id="PTHR21439:SF0">
    <property type="entry name" value="PROTEIN OSCP1"/>
    <property type="match status" value="1"/>
</dbReference>
<gene>
    <name evidence="2" type="primary">OSCP1</name>
</gene>
<evidence type="ECO:0000313" key="3">
    <source>
        <dbReference type="Proteomes" id="UP000005207"/>
    </source>
</evidence>
<dbReference type="PANTHER" id="PTHR21439">
    <property type="entry name" value="OXIDORED-NITRO DOMAIN-CONTAINING PROTEIN"/>
    <property type="match status" value="1"/>
</dbReference>
<reference evidence="2" key="3">
    <citation type="submission" date="2025-09" db="UniProtKB">
        <authorList>
            <consortium name="Ensembl"/>
        </authorList>
    </citation>
    <scope>IDENTIFICATION</scope>
</reference>
<dbReference type="InterPro" id="IPR019332">
    <property type="entry name" value="OSCP1"/>
</dbReference>
<feature type="region of interest" description="Disordered" evidence="1">
    <location>
        <begin position="247"/>
        <end position="266"/>
    </location>
</feature>
<reference evidence="3" key="1">
    <citation type="submission" date="2012-01" db="EMBL/GenBank/DDBJ databases">
        <title>The Genome Sequence of Oreochromis niloticus (Nile Tilapia).</title>
        <authorList>
            <consortium name="Broad Institute Genome Assembly Team"/>
            <consortium name="Broad Institute Sequencing Platform"/>
            <person name="Di Palma F."/>
            <person name="Johnson J."/>
            <person name="Lander E.S."/>
            <person name="Lindblad-Toh K."/>
        </authorList>
    </citation>
    <scope>NUCLEOTIDE SEQUENCE [LARGE SCALE GENOMIC DNA]</scope>
</reference>
<dbReference type="GeneTree" id="ENSGT00390000004808"/>
<organism evidence="2 3">
    <name type="scientific">Oreochromis niloticus</name>
    <name type="common">Nile tilapia</name>
    <name type="synonym">Tilapia nilotica</name>
    <dbReference type="NCBI Taxonomy" id="8128"/>
    <lineage>
        <taxon>Eukaryota</taxon>
        <taxon>Metazoa</taxon>
        <taxon>Chordata</taxon>
        <taxon>Craniata</taxon>
        <taxon>Vertebrata</taxon>
        <taxon>Euteleostomi</taxon>
        <taxon>Actinopterygii</taxon>
        <taxon>Neopterygii</taxon>
        <taxon>Teleostei</taxon>
        <taxon>Neoteleostei</taxon>
        <taxon>Acanthomorphata</taxon>
        <taxon>Ovalentaria</taxon>
        <taxon>Cichlomorphae</taxon>
        <taxon>Cichliformes</taxon>
        <taxon>Cichlidae</taxon>
        <taxon>African cichlids</taxon>
        <taxon>Pseudocrenilabrinae</taxon>
        <taxon>Oreochromini</taxon>
        <taxon>Oreochromis</taxon>
    </lineage>
</organism>
<reference evidence="2" key="2">
    <citation type="submission" date="2025-08" db="UniProtKB">
        <authorList>
            <consortium name="Ensembl"/>
        </authorList>
    </citation>
    <scope>IDENTIFICATION</scope>
</reference>
<dbReference type="Proteomes" id="UP000005207">
    <property type="component" value="Linkage group LG11"/>
</dbReference>
<dbReference type="GO" id="GO:0005886">
    <property type="term" value="C:plasma membrane"/>
    <property type="evidence" value="ECO:0007669"/>
    <property type="project" value="TreeGrafter"/>
</dbReference>
<protein>
    <submittedName>
        <fullName evidence="2">Organic solute carrier partner 1</fullName>
    </submittedName>
</protein>